<dbReference type="EMBL" id="AP027271">
    <property type="protein sequence ID" value="BDX03411.1"/>
    <property type="molecule type" value="Genomic_DNA"/>
</dbReference>
<dbReference type="RefSeq" id="WP_338267898.1">
    <property type="nucleotide sequence ID" value="NZ_AP027271.1"/>
</dbReference>
<dbReference type="Gene3D" id="1.10.150.240">
    <property type="entry name" value="Putative phosphatase, domain 2"/>
    <property type="match status" value="1"/>
</dbReference>
<dbReference type="Gene3D" id="3.40.50.1000">
    <property type="entry name" value="HAD superfamily/HAD-like"/>
    <property type="match status" value="1"/>
</dbReference>
<dbReference type="PRINTS" id="PR00413">
    <property type="entry name" value="HADHALOGNASE"/>
</dbReference>
<dbReference type="NCBIfam" id="TIGR01509">
    <property type="entry name" value="HAD-SF-IA-v3"/>
    <property type="match status" value="1"/>
</dbReference>
<reference evidence="1 2" key="1">
    <citation type="submission" date="2023-01" db="EMBL/GenBank/DDBJ databases">
        <title>Complete genome sequence of Marinomonas pontica strain 200518_36.</title>
        <authorList>
            <person name="Ueki S."/>
            <person name="Gajardo G."/>
            <person name="Maruyama F."/>
        </authorList>
    </citation>
    <scope>NUCLEOTIDE SEQUENCE [LARGE SCALE GENOMIC DNA]</scope>
    <source>
        <strain evidence="1 2">200518_36</strain>
    </source>
</reference>
<dbReference type="InterPro" id="IPR006439">
    <property type="entry name" value="HAD-SF_hydro_IA"/>
</dbReference>
<dbReference type="PANTHER" id="PTHR43611:SF3">
    <property type="entry name" value="FLAVIN MONONUCLEOTIDE HYDROLASE 1, CHLOROPLATIC"/>
    <property type="match status" value="1"/>
</dbReference>
<dbReference type="SUPFAM" id="SSF56784">
    <property type="entry name" value="HAD-like"/>
    <property type="match status" value="1"/>
</dbReference>
<protein>
    <submittedName>
        <fullName evidence="1">Phosphatase</fullName>
    </submittedName>
</protein>
<evidence type="ECO:0000313" key="1">
    <source>
        <dbReference type="EMBL" id="BDX03411.1"/>
    </source>
</evidence>
<proteinExistence type="predicted"/>
<dbReference type="Pfam" id="PF00702">
    <property type="entry name" value="Hydrolase"/>
    <property type="match status" value="1"/>
</dbReference>
<dbReference type="PANTHER" id="PTHR43611">
    <property type="entry name" value="ALPHA-D-GLUCOSE 1-PHOSPHATE PHOSPHATASE"/>
    <property type="match status" value="1"/>
</dbReference>
<keyword evidence="2" id="KW-1185">Reference proteome</keyword>
<organism evidence="1 2">
    <name type="scientific">Marinomonas pontica</name>
    <dbReference type="NCBI Taxonomy" id="264739"/>
    <lineage>
        <taxon>Bacteria</taxon>
        <taxon>Pseudomonadati</taxon>
        <taxon>Pseudomonadota</taxon>
        <taxon>Gammaproteobacteria</taxon>
        <taxon>Oceanospirillales</taxon>
        <taxon>Oceanospirillaceae</taxon>
        <taxon>Marinomonas</taxon>
    </lineage>
</organism>
<dbReference type="InterPro" id="IPR023198">
    <property type="entry name" value="PGP-like_dom2"/>
</dbReference>
<name>A0ABM8FE95_9GAMM</name>
<dbReference type="SFLD" id="SFLDS00003">
    <property type="entry name" value="Haloacid_Dehalogenase"/>
    <property type="match status" value="1"/>
</dbReference>
<sequence length="210" mass="23288">MKQEQVIRVVLFDLGNVLVDLGDVSEMHAMLNTHGEESDVWLKWLQSPSVAAFDSGNISFDQFAEDLLTEVGSNADKALFKTTFKSWPKGLFAGALALVDAVKPEYHRAILSNTNAAHWPRLMDEMGLAGKFHSYYASHQVGFVKPDEAIYLHVIRSLCVAPEQILFIDDNQVNIDTALSLGMKAHRVKGVEQARQVLDQYGVLLSSELG</sequence>
<dbReference type="InterPro" id="IPR023214">
    <property type="entry name" value="HAD_sf"/>
</dbReference>
<dbReference type="InterPro" id="IPR036412">
    <property type="entry name" value="HAD-like_sf"/>
</dbReference>
<accession>A0ABM8FE95</accession>
<dbReference type="Proteomes" id="UP001307608">
    <property type="component" value="Chromosome"/>
</dbReference>
<evidence type="ECO:0000313" key="2">
    <source>
        <dbReference type="Proteomes" id="UP001307608"/>
    </source>
</evidence>
<gene>
    <name evidence="1" type="ORF">MACH16_21590</name>
</gene>
<dbReference type="SFLD" id="SFLDG01129">
    <property type="entry name" value="C1.5:_HAD__Beta-PGM__Phosphata"/>
    <property type="match status" value="1"/>
</dbReference>